<dbReference type="EMBL" id="JBHUHV010000018">
    <property type="protein sequence ID" value="MFD2066305.1"/>
    <property type="molecule type" value="Genomic_DNA"/>
</dbReference>
<organism evidence="2 3">
    <name type="scientific">Pontibacter silvestris</name>
    <dbReference type="NCBI Taxonomy" id="2305183"/>
    <lineage>
        <taxon>Bacteria</taxon>
        <taxon>Pseudomonadati</taxon>
        <taxon>Bacteroidota</taxon>
        <taxon>Cytophagia</taxon>
        <taxon>Cytophagales</taxon>
        <taxon>Hymenobacteraceae</taxon>
        <taxon>Pontibacter</taxon>
    </lineage>
</organism>
<accession>A0ABW4WWC8</accession>
<dbReference type="InterPro" id="IPR007791">
    <property type="entry name" value="DjlA_N"/>
</dbReference>
<gene>
    <name evidence="2" type="ORF">ACFSKU_05370</name>
</gene>
<name>A0ABW4WWC8_9BACT</name>
<feature type="domain" description="Co-chaperone DjlA N-terminal" evidence="1">
    <location>
        <begin position="23"/>
        <end position="130"/>
    </location>
</feature>
<evidence type="ECO:0000313" key="2">
    <source>
        <dbReference type="EMBL" id="MFD2066305.1"/>
    </source>
</evidence>
<sequence>MEGIFRKTGKSPHSTYSPQNEQEAWIAIMHACIAVDDDVADEELDELAETLAGKALFEGHDVLAYSKAVFYTHTQIGSKRLIDYAVDKISPENRATLFAQTIQLVLADGILEDRERELVGYLYSALDLDADLANKIVDVILILNKDNS</sequence>
<dbReference type="SUPFAM" id="SSF158682">
    <property type="entry name" value="TerB-like"/>
    <property type="match status" value="1"/>
</dbReference>
<dbReference type="Proteomes" id="UP001597369">
    <property type="component" value="Unassembled WGS sequence"/>
</dbReference>
<comment type="caution">
    <text evidence="2">The sequence shown here is derived from an EMBL/GenBank/DDBJ whole genome shotgun (WGS) entry which is preliminary data.</text>
</comment>
<dbReference type="RefSeq" id="WP_229961120.1">
    <property type="nucleotide sequence ID" value="NZ_JAJJWI010000010.1"/>
</dbReference>
<evidence type="ECO:0000313" key="3">
    <source>
        <dbReference type="Proteomes" id="UP001597369"/>
    </source>
</evidence>
<dbReference type="CDD" id="cd07176">
    <property type="entry name" value="terB"/>
    <property type="match status" value="1"/>
</dbReference>
<keyword evidence="3" id="KW-1185">Reference proteome</keyword>
<dbReference type="Pfam" id="PF05099">
    <property type="entry name" value="TerB"/>
    <property type="match status" value="1"/>
</dbReference>
<evidence type="ECO:0000259" key="1">
    <source>
        <dbReference type="Pfam" id="PF05099"/>
    </source>
</evidence>
<protein>
    <submittedName>
        <fullName evidence="2">Tellurite resistance TerB family protein</fullName>
    </submittedName>
</protein>
<proteinExistence type="predicted"/>
<reference evidence="3" key="1">
    <citation type="journal article" date="2019" name="Int. J. Syst. Evol. Microbiol.">
        <title>The Global Catalogue of Microorganisms (GCM) 10K type strain sequencing project: providing services to taxonomists for standard genome sequencing and annotation.</title>
        <authorList>
            <consortium name="The Broad Institute Genomics Platform"/>
            <consortium name="The Broad Institute Genome Sequencing Center for Infectious Disease"/>
            <person name="Wu L."/>
            <person name="Ma J."/>
        </authorList>
    </citation>
    <scope>NUCLEOTIDE SEQUENCE [LARGE SCALE GENOMIC DNA]</scope>
    <source>
        <strain evidence="3">JCM 16545</strain>
    </source>
</reference>
<dbReference type="Gene3D" id="1.10.3680.10">
    <property type="entry name" value="TerB-like"/>
    <property type="match status" value="1"/>
</dbReference>
<dbReference type="InterPro" id="IPR029024">
    <property type="entry name" value="TerB-like"/>
</dbReference>